<dbReference type="RefSeq" id="WP_018578580.1">
    <property type="nucleotide sequence ID" value="NZ_KB892436.1"/>
</dbReference>
<evidence type="ECO:0000256" key="3">
    <source>
        <dbReference type="SAM" id="SignalP"/>
    </source>
</evidence>
<reference evidence="5 6" key="1">
    <citation type="submission" date="2015-11" db="EMBL/GenBank/DDBJ databases">
        <title>Genomic analysis of 38 Legionella species identifies large and diverse effector repertoires.</title>
        <authorList>
            <person name="Burstein D."/>
            <person name="Amaro F."/>
            <person name="Zusman T."/>
            <person name="Lifshitz Z."/>
            <person name="Cohen O."/>
            <person name="Gilbert J.A."/>
            <person name="Pupko T."/>
            <person name="Shuman H.A."/>
            <person name="Segal G."/>
        </authorList>
    </citation>
    <scope>NUCLEOTIDE SEQUENCE [LARGE SCALE GENOMIC DNA]</scope>
    <source>
        <strain evidence="5 6">ATCC 49655</strain>
    </source>
</reference>
<dbReference type="AlphaFoldDB" id="A0A0W0YQG8"/>
<protein>
    <submittedName>
        <fullName evidence="5">Arginine-binding periplasmic protein</fullName>
    </submittedName>
</protein>
<dbReference type="Gene3D" id="3.40.190.10">
    <property type="entry name" value="Periplasmic binding protein-like II"/>
    <property type="match status" value="2"/>
</dbReference>
<dbReference type="PANTHER" id="PTHR35936:SF19">
    <property type="entry name" value="AMINO-ACID-BINDING PROTEIN YXEM-RELATED"/>
    <property type="match status" value="1"/>
</dbReference>
<evidence type="ECO:0000259" key="4">
    <source>
        <dbReference type="SMART" id="SM00062"/>
    </source>
</evidence>
<dbReference type="Pfam" id="PF00497">
    <property type="entry name" value="SBP_bac_3"/>
    <property type="match status" value="1"/>
</dbReference>
<sequence length="243" mass="27120">MKTKMLLPLLFCFLFSSASYSNIKVGTLFFDPPFVLSLGEGFDIDLTHLLCKGLNEQCIIIPMDFNKLYTALDDGTIDIAIGGISISPQREQHYIFTLPYMLCKRQFMVLKNSTITSVNDLSGTTVGVIEGDPQGGVSYHYLLDTYGGKFKITQFNDMEDLVTALNNNQISAAFLHRSSVVYWVENGGGQFKAIGDVLTLGDGIGIMSLPKNQALIQRINQLLETMEKDNVYLSLYKTYFSEE</sequence>
<accession>A0A0W0YQG8</accession>
<feature type="signal peptide" evidence="3">
    <location>
        <begin position="1"/>
        <end position="21"/>
    </location>
</feature>
<dbReference type="EMBL" id="LNYW01000049">
    <property type="protein sequence ID" value="KTD59136.1"/>
    <property type="molecule type" value="Genomic_DNA"/>
</dbReference>
<keyword evidence="2 3" id="KW-0732">Signal</keyword>
<comment type="similarity">
    <text evidence="1">Belongs to the bacterial solute-binding protein 3 family.</text>
</comment>
<evidence type="ECO:0000313" key="6">
    <source>
        <dbReference type="Proteomes" id="UP000054600"/>
    </source>
</evidence>
<dbReference type="OrthoDB" id="5650375at2"/>
<feature type="domain" description="Solute-binding protein family 3/N-terminal" evidence="4">
    <location>
        <begin position="22"/>
        <end position="243"/>
    </location>
</feature>
<keyword evidence="6" id="KW-1185">Reference proteome</keyword>
<evidence type="ECO:0000313" key="5">
    <source>
        <dbReference type="EMBL" id="KTD59136.1"/>
    </source>
</evidence>
<dbReference type="PATRIC" id="fig|1122169.6.peg.2102"/>
<dbReference type="STRING" id="1122169.Lsha_1832"/>
<dbReference type="PANTHER" id="PTHR35936">
    <property type="entry name" value="MEMBRANE-BOUND LYTIC MUREIN TRANSGLYCOSYLASE F"/>
    <property type="match status" value="1"/>
</dbReference>
<organism evidence="5 6">
    <name type="scientific">Legionella shakespearei DSM 23087</name>
    <dbReference type="NCBI Taxonomy" id="1122169"/>
    <lineage>
        <taxon>Bacteria</taxon>
        <taxon>Pseudomonadati</taxon>
        <taxon>Pseudomonadota</taxon>
        <taxon>Gammaproteobacteria</taxon>
        <taxon>Legionellales</taxon>
        <taxon>Legionellaceae</taxon>
        <taxon>Legionella</taxon>
    </lineage>
</organism>
<proteinExistence type="inferred from homology"/>
<dbReference type="SUPFAM" id="SSF53850">
    <property type="entry name" value="Periplasmic binding protein-like II"/>
    <property type="match status" value="1"/>
</dbReference>
<dbReference type="eggNOG" id="COG0834">
    <property type="taxonomic scope" value="Bacteria"/>
</dbReference>
<dbReference type="SMART" id="SM00062">
    <property type="entry name" value="PBPb"/>
    <property type="match status" value="1"/>
</dbReference>
<dbReference type="InterPro" id="IPR001638">
    <property type="entry name" value="Solute-binding_3/MltF_N"/>
</dbReference>
<comment type="caution">
    <text evidence="5">The sequence shown here is derived from an EMBL/GenBank/DDBJ whole genome shotgun (WGS) entry which is preliminary data.</text>
</comment>
<feature type="chain" id="PRO_5006917865" evidence="3">
    <location>
        <begin position="22"/>
        <end position="243"/>
    </location>
</feature>
<evidence type="ECO:0000256" key="2">
    <source>
        <dbReference type="ARBA" id="ARBA00022729"/>
    </source>
</evidence>
<evidence type="ECO:0000256" key="1">
    <source>
        <dbReference type="ARBA" id="ARBA00010333"/>
    </source>
</evidence>
<name>A0A0W0YQG8_9GAMM</name>
<dbReference type="Proteomes" id="UP000054600">
    <property type="component" value="Unassembled WGS sequence"/>
</dbReference>
<gene>
    <name evidence="5" type="ORF">Lsha_1832</name>
</gene>